<reference evidence="3" key="1">
    <citation type="submission" date="2016-10" db="EMBL/GenBank/DDBJ databases">
        <authorList>
            <person name="Varghese N."/>
            <person name="Submissions S."/>
        </authorList>
    </citation>
    <scope>NUCLEOTIDE SEQUENCE [LARGE SCALE GENOMIC DNA]</scope>
    <source>
        <strain evidence="3">DSM 45405</strain>
    </source>
</reference>
<gene>
    <name evidence="2" type="ORF">SAMN04489835_4168</name>
</gene>
<protein>
    <submittedName>
        <fullName evidence="2">Uncharacterized protein</fullName>
    </submittedName>
</protein>
<keyword evidence="1" id="KW-0812">Transmembrane</keyword>
<organism evidence="2 3">
    <name type="scientific">Mycolicibacterium rutilum</name>
    <name type="common">Mycobacterium rutilum</name>
    <dbReference type="NCBI Taxonomy" id="370526"/>
    <lineage>
        <taxon>Bacteria</taxon>
        <taxon>Bacillati</taxon>
        <taxon>Actinomycetota</taxon>
        <taxon>Actinomycetes</taxon>
        <taxon>Mycobacteriales</taxon>
        <taxon>Mycobacteriaceae</taxon>
        <taxon>Mycolicibacterium</taxon>
    </lineage>
</organism>
<feature type="transmembrane region" description="Helical" evidence="1">
    <location>
        <begin position="97"/>
        <end position="120"/>
    </location>
</feature>
<dbReference type="AlphaFoldDB" id="A0A1H6KZN2"/>
<keyword evidence="1" id="KW-0472">Membrane</keyword>
<feature type="transmembrane region" description="Helical" evidence="1">
    <location>
        <begin position="35"/>
        <end position="53"/>
    </location>
</feature>
<dbReference type="OrthoDB" id="4639232at2"/>
<dbReference type="Proteomes" id="UP000182915">
    <property type="component" value="Chromosome I"/>
</dbReference>
<accession>A0A1H6KZN2</accession>
<dbReference type="PROSITE" id="PS51257">
    <property type="entry name" value="PROKAR_LIPOPROTEIN"/>
    <property type="match status" value="1"/>
</dbReference>
<keyword evidence="3" id="KW-1185">Reference proteome</keyword>
<keyword evidence="1" id="KW-1133">Transmembrane helix</keyword>
<name>A0A1H6KZN2_MYCRU</name>
<dbReference type="RefSeq" id="WP_083408773.1">
    <property type="nucleotide sequence ID" value="NZ_LT629971.1"/>
</dbReference>
<evidence type="ECO:0000313" key="3">
    <source>
        <dbReference type="Proteomes" id="UP000182915"/>
    </source>
</evidence>
<evidence type="ECO:0000256" key="1">
    <source>
        <dbReference type="SAM" id="Phobius"/>
    </source>
</evidence>
<proteinExistence type="predicted"/>
<sequence length="141" mass="13520">MPSPRKIAAAGVVGAAVLAACLILPALGRLATVDGTAPAAAILGVPLAAVLAGTGMRHYGPGRAVAVALAVTAVALAATGALSLVVAVSALNGSSTTLAAGVFLLGTPVTLVLALGFLALQLVPARTDDRLAIPATGNRIA</sequence>
<dbReference type="EMBL" id="LT629971">
    <property type="protein sequence ID" value="SEH79112.1"/>
    <property type="molecule type" value="Genomic_DNA"/>
</dbReference>
<dbReference type="STRING" id="370526.SAMN04489835_4168"/>
<feature type="transmembrane region" description="Helical" evidence="1">
    <location>
        <begin position="65"/>
        <end position="91"/>
    </location>
</feature>
<evidence type="ECO:0000313" key="2">
    <source>
        <dbReference type="EMBL" id="SEH79112.1"/>
    </source>
</evidence>